<sequence length="115" mass="12880">MGNCCISNNIKECTLHLWEIGWTNEDISFASNVSCLSLYFWEALFNELCTVTQPPSLLQGLTSILTQTLLTACEELYAQESDLYLDKVITWLALVHDIEISPSTLSCNLKEASLT</sequence>
<name>A0A0D0E7C1_9AGAM</name>
<reference evidence="1 2" key="1">
    <citation type="submission" date="2014-04" db="EMBL/GenBank/DDBJ databases">
        <authorList>
            <consortium name="DOE Joint Genome Institute"/>
            <person name="Kuo A."/>
            <person name="Kohler A."/>
            <person name="Jargeat P."/>
            <person name="Nagy L.G."/>
            <person name="Floudas D."/>
            <person name="Copeland A."/>
            <person name="Barry K.W."/>
            <person name="Cichocki N."/>
            <person name="Veneault-Fourrey C."/>
            <person name="LaButti K."/>
            <person name="Lindquist E.A."/>
            <person name="Lipzen A."/>
            <person name="Lundell T."/>
            <person name="Morin E."/>
            <person name="Murat C."/>
            <person name="Sun H."/>
            <person name="Tunlid A."/>
            <person name="Henrissat B."/>
            <person name="Grigoriev I.V."/>
            <person name="Hibbett D.S."/>
            <person name="Martin F."/>
            <person name="Nordberg H.P."/>
            <person name="Cantor M.N."/>
            <person name="Hua S.X."/>
        </authorList>
    </citation>
    <scope>NUCLEOTIDE SEQUENCE [LARGE SCALE GENOMIC DNA]</scope>
    <source>
        <strain evidence="1 2">Ve08.2h10</strain>
    </source>
</reference>
<dbReference type="EMBL" id="KN824929">
    <property type="protein sequence ID" value="KIK97579.1"/>
    <property type="molecule type" value="Genomic_DNA"/>
</dbReference>
<proteinExistence type="predicted"/>
<dbReference type="AlphaFoldDB" id="A0A0D0E7C1"/>
<protein>
    <submittedName>
        <fullName evidence="1">Uncharacterized protein</fullName>
    </submittedName>
</protein>
<evidence type="ECO:0000313" key="1">
    <source>
        <dbReference type="EMBL" id="KIK97579.1"/>
    </source>
</evidence>
<evidence type="ECO:0000313" key="2">
    <source>
        <dbReference type="Proteomes" id="UP000054538"/>
    </source>
</evidence>
<dbReference type="HOGENOM" id="CLU_056788_1_8_1"/>
<dbReference type="InParanoid" id="A0A0D0E7C1"/>
<dbReference type="Proteomes" id="UP000054538">
    <property type="component" value="Unassembled WGS sequence"/>
</dbReference>
<keyword evidence="2" id="KW-1185">Reference proteome</keyword>
<reference evidence="2" key="2">
    <citation type="submission" date="2015-01" db="EMBL/GenBank/DDBJ databases">
        <title>Evolutionary Origins and Diversification of the Mycorrhizal Mutualists.</title>
        <authorList>
            <consortium name="DOE Joint Genome Institute"/>
            <consortium name="Mycorrhizal Genomics Consortium"/>
            <person name="Kohler A."/>
            <person name="Kuo A."/>
            <person name="Nagy L.G."/>
            <person name="Floudas D."/>
            <person name="Copeland A."/>
            <person name="Barry K.W."/>
            <person name="Cichocki N."/>
            <person name="Veneault-Fourrey C."/>
            <person name="LaButti K."/>
            <person name="Lindquist E.A."/>
            <person name="Lipzen A."/>
            <person name="Lundell T."/>
            <person name="Morin E."/>
            <person name="Murat C."/>
            <person name="Riley R."/>
            <person name="Ohm R."/>
            <person name="Sun H."/>
            <person name="Tunlid A."/>
            <person name="Henrissat B."/>
            <person name="Grigoriev I.V."/>
            <person name="Hibbett D.S."/>
            <person name="Martin F."/>
        </authorList>
    </citation>
    <scope>NUCLEOTIDE SEQUENCE [LARGE SCALE GENOMIC DNA]</scope>
    <source>
        <strain evidence="2">Ve08.2h10</strain>
    </source>
</reference>
<accession>A0A0D0E7C1</accession>
<organism evidence="1 2">
    <name type="scientific">Paxillus rubicundulus Ve08.2h10</name>
    <dbReference type="NCBI Taxonomy" id="930991"/>
    <lineage>
        <taxon>Eukaryota</taxon>
        <taxon>Fungi</taxon>
        <taxon>Dikarya</taxon>
        <taxon>Basidiomycota</taxon>
        <taxon>Agaricomycotina</taxon>
        <taxon>Agaricomycetes</taxon>
        <taxon>Agaricomycetidae</taxon>
        <taxon>Boletales</taxon>
        <taxon>Paxilineae</taxon>
        <taxon>Paxillaceae</taxon>
        <taxon>Paxillus</taxon>
    </lineage>
</organism>
<dbReference type="STRING" id="930991.A0A0D0E7C1"/>
<gene>
    <name evidence="1" type="ORF">PAXRUDRAFT_136022</name>
</gene>
<dbReference type="OrthoDB" id="3255572at2759"/>